<dbReference type="Proteomes" id="UP000310541">
    <property type="component" value="Unassembled WGS sequence"/>
</dbReference>
<feature type="repeat" description="TPR" evidence="1">
    <location>
        <begin position="17"/>
        <end position="50"/>
    </location>
</feature>
<dbReference type="AlphaFoldDB" id="A0A4U1MIX9"/>
<dbReference type="RefSeq" id="WP_136947735.1">
    <property type="nucleotide sequence ID" value="NZ_SWFM01000003.1"/>
</dbReference>
<dbReference type="OrthoDB" id="2364593at2"/>
<name>A0A4U1MIX9_9BACL</name>
<evidence type="ECO:0000256" key="1">
    <source>
        <dbReference type="PROSITE-ProRule" id="PRU00339"/>
    </source>
</evidence>
<dbReference type="InterPro" id="IPR011990">
    <property type="entry name" value="TPR-like_helical_dom_sf"/>
</dbReference>
<dbReference type="EMBL" id="SWFM01000003">
    <property type="protein sequence ID" value="TKD70330.1"/>
    <property type="molecule type" value="Genomic_DNA"/>
</dbReference>
<dbReference type="Gene3D" id="1.25.40.10">
    <property type="entry name" value="Tetratricopeptide repeat domain"/>
    <property type="match status" value="1"/>
</dbReference>
<comment type="caution">
    <text evidence="2">The sequence shown here is derived from an EMBL/GenBank/DDBJ whole genome shotgun (WGS) entry which is preliminary data.</text>
</comment>
<gene>
    <name evidence="2" type="ORF">FBF83_13925</name>
</gene>
<dbReference type="PROSITE" id="PS50005">
    <property type="entry name" value="TPR"/>
    <property type="match status" value="1"/>
</dbReference>
<sequence length="342" mass="39689">MDKEKHERKIVYFPNVAGKLVEKGMAALKAKQIKEAHEHFSQLLEIEPDHPQGHFGMVLSLVEMGDLMEASERCETMMQQGIGDYYDIFQVYISILVQLGKYQKVVTMIEAVIQEKQLPSNIAESLYQLLHFSRQMTNYDLDSHDEYDAVQEEDTDKLIAYLESDKTEKQWLAIQKLSAADEKKSIPVYLTYLNETNKDPLLKSLVLQVLREKELDQEVVVHKFGREITVNPSHLKDIFLQDFSLSVKSKLSDVLEQKNPALFEMCMQIWWHYLFAISPFEAEPSNSSVWAAAVHKVASDMNGEEITNEELREHYQIKSSEYEVAANRIMNIENQPFYRPFE</sequence>
<evidence type="ECO:0000313" key="2">
    <source>
        <dbReference type="EMBL" id="TKD70330.1"/>
    </source>
</evidence>
<protein>
    <submittedName>
        <fullName evidence="2">Uncharacterized protein</fullName>
    </submittedName>
</protein>
<proteinExistence type="predicted"/>
<reference evidence="2 3" key="1">
    <citation type="submission" date="2019-04" db="EMBL/GenBank/DDBJ databases">
        <title>Genome sequence of Bacillus hwajinpoensis strain Y2.</title>
        <authorList>
            <person name="Fair J.L."/>
            <person name="Maclea K.S."/>
        </authorList>
    </citation>
    <scope>NUCLEOTIDE SEQUENCE [LARGE SCALE GENOMIC DNA]</scope>
    <source>
        <strain evidence="2 3">Y2</strain>
    </source>
</reference>
<dbReference type="InterPro" id="IPR019734">
    <property type="entry name" value="TPR_rpt"/>
</dbReference>
<keyword evidence="1" id="KW-0802">TPR repeat</keyword>
<accession>A0A4U1MIX9</accession>
<organism evidence="2 3">
    <name type="scientific">Guptibacillus hwajinpoensis</name>
    <dbReference type="NCBI Taxonomy" id="208199"/>
    <lineage>
        <taxon>Bacteria</taxon>
        <taxon>Bacillati</taxon>
        <taxon>Bacillota</taxon>
        <taxon>Bacilli</taxon>
        <taxon>Bacillales</taxon>
        <taxon>Guptibacillaceae</taxon>
        <taxon>Guptibacillus</taxon>
    </lineage>
</organism>
<dbReference type="SUPFAM" id="SSF48452">
    <property type="entry name" value="TPR-like"/>
    <property type="match status" value="1"/>
</dbReference>
<dbReference type="SUPFAM" id="SSF116965">
    <property type="entry name" value="Hypothetical protein MPN330"/>
    <property type="match status" value="1"/>
</dbReference>
<evidence type="ECO:0000313" key="3">
    <source>
        <dbReference type="Proteomes" id="UP000310541"/>
    </source>
</evidence>